<dbReference type="EMBL" id="RAWB01000277">
    <property type="protein sequence ID" value="RKH54945.1"/>
    <property type="molecule type" value="Genomic_DNA"/>
</dbReference>
<dbReference type="AlphaFoldDB" id="A0A3A8PMQ4"/>
<gene>
    <name evidence="1" type="ORF">D7V93_24285</name>
</gene>
<proteinExistence type="predicted"/>
<dbReference type="Proteomes" id="UP000272888">
    <property type="component" value="Unassembled WGS sequence"/>
</dbReference>
<evidence type="ECO:0000313" key="2">
    <source>
        <dbReference type="Proteomes" id="UP000272888"/>
    </source>
</evidence>
<sequence length="219" mass="23688">MGADFLVLNTFALDYERSLVFRNRSGSLCDDDQLKSAGLRPLTTRGYFAINDSGLFNMTRLRSGAGASELVPNVPTVPLRMGGARFIGQLDSGLDDSIVRHSLYGNKALLEMLTKAGVKTVPVGTPPSQLSACGGANDTVQEFLLPEGARLEFMGTDDQPVRSYGDAHLFIKTPTPASLKCGGIATWTTPAAQVGNSFLRDARFVLYDATRMLVWIHKD</sequence>
<protein>
    <submittedName>
        <fullName evidence="1">Uncharacterized protein</fullName>
    </submittedName>
</protein>
<evidence type="ECO:0000313" key="1">
    <source>
        <dbReference type="EMBL" id="RKH54945.1"/>
    </source>
</evidence>
<keyword evidence="2" id="KW-1185">Reference proteome</keyword>
<accession>A0A3A8PMQ4</accession>
<organism evidence="1 2">
    <name type="scientific">Corallococcus llansteffanensis</name>
    <dbReference type="NCBI Taxonomy" id="2316731"/>
    <lineage>
        <taxon>Bacteria</taxon>
        <taxon>Pseudomonadati</taxon>
        <taxon>Myxococcota</taxon>
        <taxon>Myxococcia</taxon>
        <taxon>Myxococcales</taxon>
        <taxon>Cystobacterineae</taxon>
        <taxon>Myxococcaceae</taxon>
        <taxon>Corallococcus</taxon>
    </lineage>
</organism>
<reference evidence="2" key="1">
    <citation type="submission" date="2018-09" db="EMBL/GenBank/DDBJ databases">
        <authorList>
            <person name="Livingstone P.G."/>
            <person name="Whitworth D.E."/>
        </authorList>
    </citation>
    <scope>NUCLEOTIDE SEQUENCE [LARGE SCALE GENOMIC DNA]</scope>
    <source>
        <strain evidence="2">CA051B</strain>
    </source>
</reference>
<comment type="caution">
    <text evidence="1">The sequence shown here is derived from an EMBL/GenBank/DDBJ whole genome shotgun (WGS) entry which is preliminary data.</text>
</comment>
<name>A0A3A8PMQ4_9BACT</name>